<dbReference type="Proteomes" id="UP001161391">
    <property type="component" value="Unassembled WGS sequence"/>
</dbReference>
<comment type="caution">
    <text evidence="2">The sequence shown here is derived from an EMBL/GenBank/DDBJ whole genome shotgun (WGS) entry which is preliminary data.</text>
</comment>
<feature type="domain" description="Beta-lactamase-related" evidence="1">
    <location>
        <begin position="17"/>
        <end position="287"/>
    </location>
</feature>
<dbReference type="Gene3D" id="3.40.710.10">
    <property type="entry name" value="DD-peptidase/beta-lactamase superfamily"/>
    <property type="match status" value="1"/>
</dbReference>
<dbReference type="InterPro" id="IPR050789">
    <property type="entry name" value="Diverse_Enzym_Activities"/>
</dbReference>
<dbReference type="GO" id="GO:0016787">
    <property type="term" value="F:hydrolase activity"/>
    <property type="evidence" value="ECO:0007669"/>
    <property type="project" value="UniProtKB-KW"/>
</dbReference>
<dbReference type="InterPro" id="IPR012338">
    <property type="entry name" value="Beta-lactam/transpept-like"/>
</dbReference>
<dbReference type="InterPro" id="IPR001466">
    <property type="entry name" value="Beta-lactam-related"/>
</dbReference>
<evidence type="ECO:0000313" key="3">
    <source>
        <dbReference type="Proteomes" id="UP001161391"/>
    </source>
</evidence>
<gene>
    <name evidence="2" type="ORF">GCM10007853_15300</name>
</gene>
<proteinExistence type="predicted"/>
<organism evidence="2 3">
    <name type="scientific">Algimonas ampicilliniresistens</name>
    <dbReference type="NCBI Taxonomy" id="1298735"/>
    <lineage>
        <taxon>Bacteria</taxon>
        <taxon>Pseudomonadati</taxon>
        <taxon>Pseudomonadota</taxon>
        <taxon>Alphaproteobacteria</taxon>
        <taxon>Maricaulales</taxon>
        <taxon>Robiginitomaculaceae</taxon>
        <taxon>Algimonas</taxon>
    </lineage>
</organism>
<dbReference type="SUPFAM" id="SSF56601">
    <property type="entry name" value="beta-lactamase/transpeptidase-like"/>
    <property type="match status" value="1"/>
</dbReference>
<dbReference type="PANTHER" id="PTHR43283:SF7">
    <property type="entry name" value="BETA-LACTAMASE-RELATED DOMAIN-CONTAINING PROTEIN"/>
    <property type="match status" value="1"/>
</dbReference>
<keyword evidence="3" id="KW-1185">Reference proteome</keyword>
<name>A0ABQ5V7Y7_9PROT</name>
<accession>A0ABQ5V7Y7</accession>
<keyword evidence="2" id="KW-0378">Hydrolase</keyword>
<protein>
    <submittedName>
        <fullName evidence="2">6-aminohexanoate-dimer hydrolase</fullName>
    </submittedName>
</protein>
<dbReference type="Pfam" id="PF00144">
    <property type="entry name" value="Beta-lactamase"/>
    <property type="match status" value="1"/>
</dbReference>
<reference evidence="2" key="1">
    <citation type="journal article" date="2014" name="Int. J. Syst. Evol. Microbiol.">
        <title>Complete genome of a new Firmicutes species belonging to the dominant human colonic microbiota ('Ruminococcus bicirculans') reveals two chromosomes and a selective capacity to utilize plant glucans.</title>
        <authorList>
            <consortium name="NISC Comparative Sequencing Program"/>
            <person name="Wegmann U."/>
            <person name="Louis P."/>
            <person name="Goesmann A."/>
            <person name="Henrissat B."/>
            <person name="Duncan S.H."/>
            <person name="Flint H.J."/>
        </authorList>
    </citation>
    <scope>NUCLEOTIDE SEQUENCE</scope>
    <source>
        <strain evidence="2">NBRC 108219</strain>
    </source>
</reference>
<dbReference type="EMBL" id="BSNK01000001">
    <property type="protein sequence ID" value="GLQ23656.1"/>
    <property type="molecule type" value="Genomic_DNA"/>
</dbReference>
<reference evidence="2" key="2">
    <citation type="submission" date="2023-01" db="EMBL/GenBank/DDBJ databases">
        <title>Draft genome sequence of Algimonas ampicilliniresistens strain NBRC 108219.</title>
        <authorList>
            <person name="Sun Q."/>
            <person name="Mori K."/>
        </authorList>
    </citation>
    <scope>NUCLEOTIDE SEQUENCE</scope>
    <source>
        <strain evidence="2">NBRC 108219</strain>
    </source>
</reference>
<sequence length="322" mass="35707">MEQSLDQLSDDFDAGEWPGVTSMTITVDGDLLIEEYSSDVSTDDTHDLRSATKSVTAILIGELIEDGLISSVDQPVAKLIPHRFSSFDSRDLKRQITVKDMLTMRSGMACDDWVPASLGQEDKMYETPDWVAFFLSQPRAHERGKHFSYCTGGVVLLGELITDLSGMSVSDFATERLFEPLGISSAKWADTPTGGTDTGGHLEMTAADFHRLGVTLLDGNPEIISPDWFDEMVGYQTDVYERRSTYGYLWWRDRVEMDGRTLDYHYAHGNGGNFIFAVPDLGLVASFTGTNFGSRLQFQPVSILQDRIIPAVMDGLPSSKTE</sequence>
<evidence type="ECO:0000259" key="1">
    <source>
        <dbReference type="Pfam" id="PF00144"/>
    </source>
</evidence>
<evidence type="ECO:0000313" key="2">
    <source>
        <dbReference type="EMBL" id="GLQ23656.1"/>
    </source>
</evidence>
<dbReference type="PANTHER" id="PTHR43283">
    <property type="entry name" value="BETA-LACTAMASE-RELATED"/>
    <property type="match status" value="1"/>
</dbReference>